<reference evidence="1" key="1">
    <citation type="submission" date="2022-01" db="UniProtKB">
        <authorList>
            <consortium name="EnsemblMetazoa"/>
        </authorList>
    </citation>
    <scope>IDENTIFICATION</scope>
</reference>
<dbReference type="AlphaFoldDB" id="A0A8I6RFB1"/>
<keyword evidence="2" id="KW-1185">Reference proteome</keyword>
<dbReference type="KEGG" id="clec:106664156"/>
<sequence>MSYINKQHTRNINESKKTLLDPTKCVNPSRALKTSMEFISKIKNYMLSTSPRIQSNVKYDLVGPNNPYRHILGSTSNVRNKFGHSLIYKRNSFYFKHIRQLNTSTHAYGKKVNIRGSIQTSKAMRDRFIPPNKIPDFGKPQKQLDERFTVTPHAISLKPKKKGFPDPSIMKAWQRSTIAAKALPQQRPKVPLSFTQKVVMKKEIEQIRQRKIRRRLTQEDLVPQMFPRTSLQMRKSFLPLEPCKRVDMAERKQERVMKLNEPQHTGIFSTMKNFLKTTFKRY</sequence>
<dbReference type="EnsemblMetazoa" id="XM_014389609.1">
    <property type="protein sequence ID" value="XP_014245095.1"/>
    <property type="gene ID" value="LOC106664156"/>
</dbReference>
<dbReference type="RefSeq" id="XP_014245095.1">
    <property type="nucleotide sequence ID" value="XM_014389609.1"/>
</dbReference>
<evidence type="ECO:0000313" key="2">
    <source>
        <dbReference type="Proteomes" id="UP000494040"/>
    </source>
</evidence>
<evidence type="ECO:0000313" key="1">
    <source>
        <dbReference type="EnsemblMetazoa" id="XP_014245095.1"/>
    </source>
</evidence>
<organism evidence="1 2">
    <name type="scientific">Cimex lectularius</name>
    <name type="common">Bed bug</name>
    <name type="synonym">Acanthia lectularia</name>
    <dbReference type="NCBI Taxonomy" id="79782"/>
    <lineage>
        <taxon>Eukaryota</taxon>
        <taxon>Metazoa</taxon>
        <taxon>Ecdysozoa</taxon>
        <taxon>Arthropoda</taxon>
        <taxon>Hexapoda</taxon>
        <taxon>Insecta</taxon>
        <taxon>Pterygota</taxon>
        <taxon>Neoptera</taxon>
        <taxon>Paraneoptera</taxon>
        <taxon>Hemiptera</taxon>
        <taxon>Heteroptera</taxon>
        <taxon>Panheteroptera</taxon>
        <taxon>Cimicomorpha</taxon>
        <taxon>Cimicidae</taxon>
        <taxon>Cimex</taxon>
    </lineage>
</organism>
<name>A0A8I6RFB1_CIMLE</name>
<accession>A0A8I6RFB1</accession>
<dbReference type="GeneID" id="106664156"/>
<protein>
    <submittedName>
        <fullName evidence="1">Uncharacterized protein</fullName>
    </submittedName>
</protein>
<dbReference type="Proteomes" id="UP000494040">
    <property type="component" value="Unassembled WGS sequence"/>
</dbReference>
<proteinExistence type="predicted"/>